<feature type="compositionally biased region" description="Low complexity" evidence="1">
    <location>
        <begin position="74"/>
        <end position="86"/>
    </location>
</feature>
<comment type="caution">
    <text evidence="2">The sequence shown here is derived from an EMBL/GenBank/DDBJ whole genome shotgun (WGS) entry which is preliminary data.</text>
</comment>
<dbReference type="AlphaFoldDB" id="A0A4C1YTZ9"/>
<reference evidence="2 3" key="1">
    <citation type="journal article" date="2019" name="Commun. Biol.">
        <title>The bagworm genome reveals a unique fibroin gene that provides high tensile strength.</title>
        <authorList>
            <person name="Kono N."/>
            <person name="Nakamura H."/>
            <person name="Ohtoshi R."/>
            <person name="Tomita M."/>
            <person name="Numata K."/>
            <person name="Arakawa K."/>
        </authorList>
    </citation>
    <scope>NUCLEOTIDE SEQUENCE [LARGE SCALE GENOMIC DNA]</scope>
</reference>
<feature type="region of interest" description="Disordered" evidence="1">
    <location>
        <begin position="41"/>
        <end position="93"/>
    </location>
</feature>
<gene>
    <name evidence="2" type="ORF">EVAR_59913_1</name>
</gene>
<name>A0A4C1YTZ9_EUMVA</name>
<sequence>MLYGNACCRQASNCPIPTQEACNALMTTVVLKVSMVGGDHLSDGSPALENTPRRYPPGRIQRDGSTTNNICGTGPAAERPAPGRAVEATRRPL</sequence>
<evidence type="ECO:0000256" key="1">
    <source>
        <dbReference type="SAM" id="MobiDB-lite"/>
    </source>
</evidence>
<accession>A0A4C1YTZ9</accession>
<proteinExistence type="predicted"/>
<dbReference type="EMBL" id="BGZK01001358">
    <property type="protein sequence ID" value="GBP78119.1"/>
    <property type="molecule type" value="Genomic_DNA"/>
</dbReference>
<dbReference type="Proteomes" id="UP000299102">
    <property type="component" value="Unassembled WGS sequence"/>
</dbReference>
<evidence type="ECO:0000313" key="3">
    <source>
        <dbReference type="Proteomes" id="UP000299102"/>
    </source>
</evidence>
<keyword evidence="3" id="KW-1185">Reference proteome</keyword>
<evidence type="ECO:0000313" key="2">
    <source>
        <dbReference type="EMBL" id="GBP78119.1"/>
    </source>
</evidence>
<dbReference type="OrthoDB" id="786951at2759"/>
<protein>
    <submittedName>
        <fullName evidence="2">Uncharacterized protein</fullName>
    </submittedName>
</protein>
<organism evidence="2 3">
    <name type="scientific">Eumeta variegata</name>
    <name type="common">Bagworm moth</name>
    <name type="synonym">Eumeta japonica</name>
    <dbReference type="NCBI Taxonomy" id="151549"/>
    <lineage>
        <taxon>Eukaryota</taxon>
        <taxon>Metazoa</taxon>
        <taxon>Ecdysozoa</taxon>
        <taxon>Arthropoda</taxon>
        <taxon>Hexapoda</taxon>
        <taxon>Insecta</taxon>
        <taxon>Pterygota</taxon>
        <taxon>Neoptera</taxon>
        <taxon>Endopterygota</taxon>
        <taxon>Lepidoptera</taxon>
        <taxon>Glossata</taxon>
        <taxon>Ditrysia</taxon>
        <taxon>Tineoidea</taxon>
        <taxon>Psychidae</taxon>
        <taxon>Oiketicinae</taxon>
        <taxon>Eumeta</taxon>
    </lineage>
</organism>